<feature type="domain" description="ATP-grasp" evidence="2">
    <location>
        <begin position="292"/>
        <end position="489"/>
    </location>
</feature>
<dbReference type="PANTHER" id="PTHR21621">
    <property type="entry name" value="RIBOSOMAL PROTEIN S6 MODIFICATION PROTEIN"/>
    <property type="match status" value="1"/>
</dbReference>
<dbReference type="InterPro" id="IPR013651">
    <property type="entry name" value="ATP-grasp_RimK-type"/>
</dbReference>
<dbReference type="GO" id="GO:0009432">
    <property type="term" value="P:SOS response"/>
    <property type="evidence" value="ECO:0007669"/>
    <property type="project" value="TreeGrafter"/>
</dbReference>
<comment type="caution">
    <text evidence="3">The sequence shown here is derived from an EMBL/GenBank/DDBJ whole genome shotgun (WGS) entry which is preliminary data.</text>
</comment>
<dbReference type="InterPro" id="IPR013815">
    <property type="entry name" value="ATP_grasp_subdomain_1"/>
</dbReference>
<dbReference type="EMBL" id="SJPU01000001">
    <property type="protein sequence ID" value="TWU19145.1"/>
    <property type="molecule type" value="Genomic_DNA"/>
</dbReference>
<dbReference type="GO" id="GO:0005737">
    <property type="term" value="C:cytoplasm"/>
    <property type="evidence" value="ECO:0007669"/>
    <property type="project" value="TreeGrafter"/>
</dbReference>
<accession>A0A5C6C4W9</accession>
<dbReference type="SUPFAM" id="SSF56059">
    <property type="entry name" value="Glutathione synthetase ATP-binding domain-like"/>
    <property type="match status" value="1"/>
</dbReference>
<dbReference type="InterPro" id="IPR025839">
    <property type="entry name" value="RLAN_dom"/>
</dbReference>
<dbReference type="InterPro" id="IPR011761">
    <property type="entry name" value="ATP-grasp"/>
</dbReference>
<dbReference type="AlphaFoldDB" id="A0A5C6C4W9"/>
<reference evidence="3 4" key="1">
    <citation type="journal article" date="2020" name="Antonie Van Leeuwenhoek">
        <title>Rhodopirellula heiligendammensis sp. nov., Rhodopirellula pilleata sp. nov., and Rhodopirellula solitaria sp. nov. isolated from natural or artificial marine surfaces in Northern Germany and California, USA, and emended description of the genus Rhodopirellula.</title>
        <authorList>
            <person name="Kallscheuer N."/>
            <person name="Wiegand S."/>
            <person name="Jogler M."/>
            <person name="Boedeker C."/>
            <person name="Peeters S.H."/>
            <person name="Rast P."/>
            <person name="Heuer A."/>
            <person name="Jetten M.S.M."/>
            <person name="Rohde M."/>
            <person name="Jogler C."/>
        </authorList>
    </citation>
    <scope>NUCLEOTIDE SEQUENCE [LARGE SCALE GENOMIC DNA]</scope>
    <source>
        <strain evidence="3 4">Poly21</strain>
    </source>
</reference>
<evidence type="ECO:0000259" key="2">
    <source>
        <dbReference type="PROSITE" id="PS50975"/>
    </source>
</evidence>
<evidence type="ECO:0000313" key="4">
    <source>
        <dbReference type="Proteomes" id="UP000319908"/>
    </source>
</evidence>
<keyword evidence="3" id="KW-0436">Ligase</keyword>
<keyword evidence="1" id="KW-0547">Nucleotide-binding</keyword>
<dbReference type="Proteomes" id="UP000319908">
    <property type="component" value="Unassembled WGS sequence"/>
</dbReference>
<keyword evidence="4" id="KW-1185">Reference proteome</keyword>
<keyword evidence="1" id="KW-0067">ATP-binding</keyword>
<dbReference type="GO" id="GO:0005524">
    <property type="term" value="F:ATP binding"/>
    <property type="evidence" value="ECO:0007669"/>
    <property type="project" value="UniProtKB-UniRule"/>
</dbReference>
<dbReference type="Pfam" id="PF14401">
    <property type="entry name" value="RLAN"/>
    <property type="match status" value="1"/>
</dbReference>
<sequence length="495" mass="55547">MVPPCMNAILIAESGDDWLGNFDGVETVDPRDYLASPDPNLRRATRVYNLSRSYSYQSIGYYVSLLAEARGHRPIPDVQTIQDLHGTAAVRVIPQALEELIASSLKTLNGDEFVLSVYFGANLAKKYDRLSKELYGVFRAPLLRFKFTRRSKWRLRRASAIALNAVPENHRSFVAEAARKHFASRATNRPKPKSMRYDMAILHNPEEGDLAPSSEVALKKLVKAAASVGIAAELITRQDASRLLEFDALFLRETTAVNHHTYRMARRAESAGMIVMDDPLSILRCSNKVYLAELLTRAKLPTPETFVVHRRNAESIASQLSFPCVLKRPDSAFSQGVVKAKDEQELATKLAEFFVDSELVIAQQYMRTDFDWRIGVLDQRAIFACKYHMARGHWQIAKHDAATHGSRPKFGKAETFPVETAPRKVVAMAVKAANLIGNGFYGVDLKEVDGNFFVIEVNDNPNVDAGVEDAILRDELYRRIMESFVRRIEANKQGG</sequence>
<evidence type="ECO:0000256" key="1">
    <source>
        <dbReference type="PROSITE-ProRule" id="PRU00409"/>
    </source>
</evidence>
<dbReference type="Gene3D" id="3.30.1490.20">
    <property type="entry name" value="ATP-grasp fold, A domain"/>
    <property type="match status" value="1"/>
</dbReference>
<dbReference type="Gene3D" id="3.30.470.20">
    <property type="entry name" value="ATP-grasp fold, B domain"/>
    <property type="match status" value="1"/>
</dbReference>
<dbReference type="Pfam" id="PF08443">
    <property type="entry name" value="RimK"/>
    <property type="match status" value="1"/>
</dbReference>
<proteinExistence type="predicted"/>
<evidence type="ECO:0000313" key="3">
    <source>
        <dbReference type="EMBL" id="TWU19145.1"/>
    </source>
</evidence>
<dbReference type="EC" id="6.3.2.-" evidence="3"/>
<dbReference type="PROSITE" id="PS50975">
    <property type="entry name" value="ATP_GRASP"/>
    <property type="match status" value="1"/>
</dbReference>
<protein>
    <submittedName>
        <fullName evidence="3">Alpha-aminoadipate--LysW ligase LysX</fullName>
        <ecNumber evidence="3">6.3.2.-</ecNumber>
    </submittedName>
</protein>
<dbReference type="GO" id="GO:0018169">
    <property type="term" value="F:ribosomal S6-glutamic acid ligase activity"/>
    <property type="evidence" value="ECO:0007669"/>
    <property type="project" value="TreeGrafter"/>
</dbReference>
<dbReference type="PANTHER" id="PTHR21621:SF0">
    <property type="entry name" value="BETA-CITRYLGLUTAMATE SYNTHASE B-RELATED"/>
    <property type="match status" value="1"/>
</dbReference>
<dbReference type="GO" id="GO:0046872">
    <property type="term" value="F:metal ion binding"/>
    <property type="evidence" value="ECO:0007669"/>
    <property type="project" value="InterPro"/>
</dbReference>
<name>A0A5C6C4W9_9BACT</name>
<organism evidence="3 4">
    <name type="scientific">Allorhodopirellula heiligendammensis</name>
    <dbReference type="NCBI Taxonomy" id="2714739"/>
    <lineage>
        <taxon>Bacteria</taxon>
        <taxon>Pseudomonadati</taxon>
        <taxon>Planctomycetota</taxon>
        <taxon>Planctomycetia</taxon>
        <taxon>Pirellulales</taxon>
        <taxon>Pirellulaceae</taxon>
        <taxon>Allorhodopirellula</taxon>
    </lineage>
</organism>
<gene>
    <name evidence="3" type="primary">lysX</name>
    <name evidence="3" type="ORF">Poly21_13160</name>
</gene>